<dbReference type="InterPro" id="IPR013525">
    <property type="entry name" value="ABC2_TM"/>
</dbReference>
<feature type="transmembrane region" description="Helical" evidence="5">
    <location>
        <begin position="216"/>
        <end position="238"/>
    </location>
</feature>
<comment type="subcellular location">
    <subcellularLocation>
        <location evidence="1">Membrane</location>
        <topology evidence="1">Multi-pass membrane protein</topology>
    </subcellularLocation>
</comment>
<feature type="transmembrane region" description="Helical" evidence="5">
    <location>
        <begin position="163"/>
        <end position="182"/>
    </location>
</feature>
<keyword evidence="4 5" id="KW-0472">Membrane</keyword>
<proteinExistence type="predicted"/>
<feature type="transmembrane region" description="Helical" evidence="5">
    <location>
        <begin position="104"/>
        <end position="125"/>
    </location>
</feature>
<evidence type="ECO:0000313" key="8">
    <source>
        <dbReference type="Proteomes" id="UP000267945"/>
    </source>
</evidence>
<evidence type="ECO:0000256" key="4">
    <source>
        <dbReference type="ARBA" id="ARBA00023136"/>
    </source>
</evidence>
<keyword evidence="2 5" id="KW-0812">Transmembrane</keyword>
<evidence type="ECO:0000256" key="1">
    <source>
        <dbReference type="ARBA" id="ARBA00004141"/>
    </source>
</evidence>
<dbReference type="RefSeq" id="WP_014918791.1">
    <property type="nucleotide sequence ID" value="NZ_CP019581.1"/>
</dbReference>
<feature type="transmembrane region" description="Helical" evidence="5">
    <location>
        <begin position="20"/>
        <end position="41"/>
    </location>
</feature>
<sequence>MTSFKAEFWRQFYLYKRYLFNYISDFFLLILMFMAIFWGGSLVGGGVLGKSLNALVVGYVLWSLIENTVSQMGSAVMNNAKSGILEQQYLMPISSRRLFLNKSIANIVLALVQAILILIVIMAFSDHWISFPVIMIIPFMLALLTTVGLGYLIVSLVLRFKRIGSTLVIFQYIYLGVLLINFENYSNLTKYLSCLLPICSMVSWMRLAVNNRPYNLVFYLSGSIFNAILWLIIGLLVFNLTDKYVKKNGTLSFY</sequence>
<evidence type="ECO:0000256" key="3">
    <source>
        <dbReference type="ARBA" id="ARBA00022989"/>
    </source>
</evidence>
<name>A0A2R7FQ10_LACHE</name>
<dbReference type="InterPro" id="IPR051784">
    <property type="entry name" value="Nod_factor_ABC_transporter"/>
</dbReference>
<dbReference type="PANTHER" id="PTHR43229:SF6">
    <property type="entry name" value="ABC-TYPE MULTIDRUG TRANSPORT SYSTEM, PERMEASE COMPONENT"/>
    <property type="match status" value="1"/>
</dbReference>
<reference evidence="7 8" key="1">
    <citation type="submission" date="2017-02" db="EMBL/GenBank/DDBJ databases">
        <title>Complete genome sequence of Lactobacillus helveticus.</title>
        <authorList>
            <person name="Kim J.F."/>
            <person name="Chung Y."/>
            <person name="Kwak M."/>
        </authorList>
    </citation>
    <scope>NUCLEOTIDE SEQUENCE [LARGE SCALE GENOMIC DNA]</scope>
    <source>
        <strain evidence="7 8">LH5</strain>
    </source>
</reference>
<dbReference type="PANTHER" id="PTHR43229">
    <property type="entry name" value="NODULATION PROTEIN J"/>
    <property type="match status" value="1"/>
</dbReference>
<dbReference type="GeneID" id="99756576"/>
<organism evidence="7 8">
    <name type="scientific">Lactobacillus helveticus</name>
    <name type="common">Lactobacillus suntoryeus</name>
    <dbReference type="NCBI Taxonomy" id="1587"/>
    <lineage>
        <taxon>Bacteria</taxon>
        <taxon>Bacillati</taxon>
        <taxon>Bacillota</taxon>
        <taxon>Bacilli</taxon>
        <taxon>Lactobacillales</taxon>
        <taxon>Lactobacillaceae</taxon>
        <taxon>Lactobacillus</taxon>
    </lineage>
</organism>
<dbReference type="GO" id="GO:0140359">
    <property type="term" value="F:ABC-type transporter activity"/>
    <property type="evidence" value="ECO:0007669"/>
    <property type="project" value="InterPro"/>
</dbReference>
<accession>A0A2R7FQ10</accession>
<evidence type="ECO:0000313" key="7">
    <source>
        <dbReference type="EMBL" id="AZK90660.1"/>
    </source>
</evidence>
<dbReference type="GO" id="GO:0016020">
    <property type="term" value="C:membrane"/>
    <property type="evidence" value="ECO:0007669"/>
    <property type="project" value="UniProtKB-SubCell"/>
</dbReference>
<evidence type="ECO:0000259" key="6">
    <source>
        <dbReference type="Pfam" id="PF12698"/>
    </source>
</evidence>
<protein>
    <submittedName>
        <fullName evidence="7">ABC-2 family transporter protein</fullName>
    </submittedName>
</protein>
<feature type="transmembrane region" description="Helical" evidence="5">
    <location>
        <begin position="47"/>
        <end position="65"/>
    </location>
</feature>
<feature type="domain" description="ABC-2 type transporter transmembrane" evidence="6">
    <location>
        <begin position="53"/>
        <end position="238"/>
    </location>
</feature>
<dbReference type="Pfam" id="PF12698">
    <property type="entry name" value="ABC2_membrane_3"/>
    <property type="match status" value="1"/>
</dbReference>
<evidence type="ECO:0000256" key="5">
    <source>
        <dbReference type="SAM" id="Phobius"/>
    </source>
</evidence>
<dbReference type="AlphaFoldDB" id="A0A2R7FQ10"/>
<keyword evidence="3 5" id="KW-1133">Transmembrane helix</keyword>
<dbReference type="Proteomes" id="UP000267945">
    <property type="component" value="Chromosome"/>
</dbReference>
<dbReference type="EMBL" id="CP019581">
    <property type="protein sequence ID" value="AZK90660.1"/>
    <property type="molecule type" value="Genomic_DNA"/>
</dbReference>
<feature type="transmembrane region" description="Helical" evidence="5">
    <location>
        <begin position="131"/>
        <end position="154"/>
    </location>
</feature>
<gene>
    <name evidence="7" type="ORF">LH5_00399</name>
</gene>
<evidence type="ECO:0000256" key="2">
    <source>
        <dbReference type="ARBA" id="ARBA00022692"/>
    </source>
</evidence>